<organism evidence="3 4">
    <name type="scientific">Neisseria bacilliformis ATCC BAA-1200</name>
    <dbReference type="NCBI Taxonomy" id="888742"/>
    <lineage>
        <taxon>Bacteria</taxon>
        <taxon>Pseudomonadati</taxon>
        <taxon>Pseudomonadota</taxon>
        <taxon>Betaproteobacteria</taxon>
        <taxon>Neisseriales</taxon>
        <taxon>Neisseriaceae</taxon>
        <taxon>Neisseria</taxon>
    </lineage>
</organism>
<sequence length="164" mass="17293">MHTLNLTAQNKAGRYAELLPQIAALTADEPDLTANLANTAAVLKEAFGWLWVGFYLVRGRELVLAPFQGPAACTRILFGRGVCGQAWRQAQTLIVPDVAAFPGHIACSSHSQSEIVVPLLDAAGGVWGVLDADADTLSAFDADDAAGLEAVARILSARLPENGR</sequence>
<dbReference type="PANTHER" id="PTHR21021:SF15">
    <property type="entry name" value="FREE METHIONINE-R-SULFOXIDE REDUCTASE"/>
    <property type="match status" value="1"/>
</dbReference>
<dbReference type="HOGENOM" id="CLU_077738_2_0_4"/>
<accession>F2BAU7</accession>
<evidence type="ECO:0000313" key="4">
    <source>
        <dbReference type="Proteomes" id="UP000004105"/>
    </source>
</evidence>
<dbReference type="RefSeq" id="WP_007341862.1">
    <property type="nucleotide sequence ID" value="NZ_GL878494.1"/>
</dbReference>
<proteinExistence type="inferred from homology"/>
<name>F2BAU7_9NEIS</name>
<dbReference type="InterPro" id="IPR051330">
    <property type="entry name" value="Phosphatase_reg/MetRdx"/>
</dbReference>
<dbReference type="InterPro" id="IPR029016">
    <property type="entry name" value="GAF-like_dom_sf"/>
</dbReference>
<dbReference type="SUPFAM" id="SSF55781">
    <property type="entry name" value="GAF domain-like"/>
    <property type="match status" value="1"/>
</dbReference>
<dbReference type="AlphaFoldDB" id="F2BAU7"/>
<dbReference type="Gene3D" id="3.30.450.40">
    <property type="match status" value="1"/>
</dbReference>
<feature type="domain" description="GAF" evidence="2">
    <location>
        <begin position="31"/>
        <end position="164"/>
    </location>
</feature>
<dbReference type="FunFam" id="3.30.450.40:FF:000008">
    <property type="entry name" value="GAF domain-containing proteins"/>
    <property type="match status" value="1"/>
</dbReference>
<protein>
    <submittedName>
        <fullName evidence="3">GAF domain protein</fullName>
    </submittedName>
</protein>
<reference evidence="3 4" key="1">
    <citation type="submission" date="2011-02" db="EMBL/GenBank/DDBJ databases">
        <authorList>
            <person name="Muzny D."/>
            <person name="Qin X."/>
            <person name="Deng J."/>
            <person name="Jiang H."/>
            <person name="Liu Y."/>
            <person name="Qu J."/>
            <person name="Song X.-Z."/>
            <person name="Zhang L."/>
            <person name="Thornton R."/>
            <person name="Coyle M."/>
            <person name="Francisco L."/>
            <person name="Jackson L."/>
            <person name="Javaid M."/>
            <person name="Korchina V."/>
            <person name="Kovar C."/>
            <person name="Mata R."/>
            <person name="Mathew T."/>
            <person name="Ngo R."/>
            <person name="Nguyen L."/>
            <person name="Nguyen N."/>
            <person name="Okwuonu G."/>
            <person name="Ongeri F."/>
            <person name="Pham C."/>
            <person name="Simmons D."/>
            <person name="Wilczek-Boney K."/>
            <person name="Hale W."/>
            <person name="Jakkamsetti A."/>
            <person name="Pham P."/>
            <person name="Ruth R."/>
            <person name="San Lucas F."/>
            <person name="Warren J."/>
            <person name="Zhang J."/>
            <person name="Zhao Z."/>
            <person name="Zhou C."/>
            <person name="Zhu D."/>
            <person name="Lee S."/>
            <person name="Bess C."/>
            <person name="Blankenburg K."/>
            <person name="Forbes L."/>
            <person name="Fu Q."/>
            <person name="Gubbala S."/>
            <person name="Hirani K."/>
            <person name="Jayaseelan J.C."/>
            <person name="Lara F."/>
            <person name="Munidasa M."/>
            <person name="Palculict T."/>
            <person name="Patil S."/>
            <person name="Pu L.-L."/>
            <person name="Saada N."/>
            <person name="Tang L."/>
            <person name="Weissenberger G."/>
            <person name="Zhu Y."/>
            <person name="Hemphill L."/>
            <person name="Shang Y."/>
            <person name="Youmans B."/>
            <person name="Ayvaz T."/>
            <person name="Ross M."/>
            <person name="Santibanez J."/>
            <person name="Aqrawi P."/>
            <person name="Gross S."/>
            <person name="Joshi V."/>
            <person name="Fowler G."/>
            <person name="Nazareth L."/>
            <person name="Reid J."/>
            <person name="Worley K."/>
            <person name="Petrosino J."/>
            <person name="Highlander S."/>
            <person name="Gibbs R."/>
        </authorList>
    </citation>
    <scope>NUCLEOTIDE SEQUENCE [LARGE SCALE GENOMIC DNA]</scope>
    <source>
        <strain evidence="3 4">ATCC BAA-1200</strain>
    </source>
</reference>
<dbReference type="GO" id="GO:0005829">
    <property type="term" value="C:cytosol"/>
    <property type="evidence" value="ECO:0007669"/>
    <property type="project" value="TreeGrafter"/>
</dbReference>
<dbReference type="STRING" id="267212.GCA_001063965_00255"/>
<dbReference type="OrthoDB" id="9796252at2"/>
<gene>
    <name evidence="3" type="ORF">HMPREF9123_0851</name>
</gene>
<evidence type="ECO:0000313" key="3">
    <source>
        <dbReference type="EMBL" id="EGF11443.1"/>
    </source>
</evidence>
<dbReference type="SMART" id="SM00065">
    <property type="entry name" value="GAF"/>
    <property type="match status" value="1"/>
</dbReference>
<evidence type="ECO:0000256" key="1">
    <source>
        <dbReference type="ARBA" id="ARBA00038454"/>
    </source>
</evidence>
<evidence type="ECO:0000259" key="2">
    <source>
        <dbReference type="SMART" id="SM00065"/>
    </source>
</evidence>
<comment type="similarity">
    <text evidence="1">Belongs to the free Met sulfoxide reductase family.</text>
</comment>
<dbReference type="InterPro" id="IPR003018">
    <property type="entry name" value="GAF"/>
</dbReference>
<dbReference type="EMBL" id="AFAY01000016">
    <property type="protein sequence ID" value="EGF11443.1"/>
    <property type="molecule type" value="Genomic_DNA"/>
</dbReference>
<dbReference type="Pfam" id="PF01590">
    <property type="entry name" value="GAF"/>
    <property type="match status" value="1"/>
</dbReference>
<dbReference type="Proteomes" id="UP000004105">
    <property type="component" value="Unassembled WGS sequence"/>
</dbReference>
<dbReference type="GO" id="GO:0033745">
    <property type="term" value="F:L-methionine-(R)-S-oxide reductase activity"/>
    <property type="evidence" value="ECO:0007669"/>
    <property type="project" value="TreeGrafter"/>
</dbReference>
<dbReference type="PANTHER" id="PTHR21021">
    <property type="entry name" value="GAF/PUTATIVE CYTOSKELETAL PROTEIN"/>
    <property type="match status" value="1"/>
</dbReference>
<comment type="caution">
    <text evidence="3">The sequence shown here is derived from an EMBL/GenBank/DDBJ whole genome shotgun (WGS) entry which is preliminary data.</text>
</comment>
<keyword evidence="4" id="KW-1185">Reference proteome</keyword>